<dbReference type="AlphaFoldDB" id="A0A409YDY8"/>
<dbReference type="InterPro" id="IPR052356">
    <property type="entry name" value="Thiol_S-MT"/>
</dbReference>
<name>A0A409YDY8_9AGAR</name>
<proteinExistence type="predicted"/>
<dbReference type="CDD" id="cd02440">
    <property type="entry name" value="AdoMet_MTases"/>
    <property type="match status" value="1"/>
</dbReference>
<evidence type="ECO:0008006" key="4">
    <source>
        <dbReference type="Google" id="ProtNLM"/>
    </source>
</evidence>
<dbReference type="Pfam" id="PF13489">
    <property type="entry name" value="Methyltransf_23"/>
    <property type="match status" value="1"/>
</dbReference>
<dbReference type="Proteomes" id="UP000284842">
    <property type="component" value="Unassembled WGS sequence"/>
</dbReference>
<dbReference type="Gene3D" id="3.40.50.150">
    <property type="entry name" value="Vaccinia Virus protein VP39"/>
    <property type="match status" value="1"/>
</dbReference>
<keyword evidence="3" id="KW-1185">Reference proteome</keyword>
<evidence type="ECO:0000313" key="2">
    <source>
        <dbReference type="EMBL" id="PPR01211.1"/>
    </source>
</evidence>
<dbReference type="OrthoDB" id="540004at2759"/>
<dbReference type="PANTHER" id="PTHR45036:SF1">
    <property type="entry name" value="METHYLTRANSFERASE LIKE 7A"/>
    <property type="match status" value="1"/>
</dbReference>
<keyword evidence="1" id="KW-1133">Transmembrane helix</keyword>
<comment type="caution">
    <text evidence="2">The sequence shown here is derived from an EMBL/GenBank/DDBJ whole genome shotgun (WGS) entry which is preliminary data.</text>
</comment>
<dbReference type="EMBL" id="NHTK01001266">
    <property type="protein sequence ID" value="PPR01211.1"/>
    <property type="molecule type" value="Genomic_DNA"/>
</dbReference>
<gene>
    <name evidence="2" type="ORF">CVT24_006121</name>
</gene>
<dbReference type="STRING" id="181874.A0A409YDY8"/>
<evidence type="ECO:0000313" key="3">
    <source>
        <dbReference type="Proteomes" id="UP000284842"/>
    </source>
</evidence>
<protein>
    <recommendedName>
        <fullName evidence="4">Methyltransferase type 11 domain-containing protein</fullName>
    </recommendedName>
</protein>
<sequence length="274" mass="30412">MKLSNALAIAVPSILGICVALVPTLVSLLIRPWLVFNPHEISKLFMSYVWVVFSDGIDKGDAKVKKDLVEGDAYGVVLDIGAGHGHGVQYLNPSRVKQYIALEPNTHMHPRIRAKANSAGFFESDGRLVILGCGAEDTDTILATLRSNSTDPDSKGPHLVDTIVSIFTLCSVPNPANTIQALVQDVLKPDGLFLYYEHVKSERDDIVWWQSFWTPIWGGLFGGCCIDRPTDKVIRDMRDGAGNKSMWKEAKQWDNEDDDPEELFKRTLGKFIKA</sequence>
<reference evidence="2 3" key="1">
    <citation type="journal article" date="2018" name="Evol. Lett.">
        <title>Horizontal gene cluster transfer increased hallucinogenic mushroom diversity.</title>
        <authorList>
            <person name="Reynolds H.T."/>
            <person name="Vijayakumar V."/>
            <person name="Gluck-Thaler E."/>
            <person name="Korotkin H.B."/>
            <person name="Matheny P.B."/>
            <person name="Slot J.C."/>
        </authorList>
    </citation>
    <scope>NUCLEOTIDE SEQUENCE [LARGE SCALE GENOMIC DNA]</scope>
    <source>
        <strain evidence="2 3">2629</strain>
    </source>
</reference>
<keyword evidence="1" id="KW-0472">Membrane</keyword>
<dbReference type="InParanoid" id="A0A409YDY8"/>
<dbReference type="InterPro" id="IPR029063">
    <property type="entry name" value="SAM-dependent_MTases_sf"/>
</dbReference>
<accession>A0A409YDY8</accession>
<organism evidence="2 3">
    <name type="scientific">Panaeolus cyanescens</name>
    <dbReference type="NCBI Taxonomy" id="181874"/>
    <lineage>
        <taxon>Eukaryota</taxon>
        <taxon>Fungi</taxon>
        <taxon>Dikarya</taxon>
        <taxon>Basidiomycota</taxon>
        <taxon>Agaricomycotina</taxon>
        <taxon>Agaricomycetes</taxon>
        <taxon>Agaricomycetidae</taxon>
        <taxon>Agaricales</taxon>
        <taxon>Agaricineae</taxon>
        <taxon>Galeropsidaceae</taxon>
        <taxon>Panaeolus</taxon>
    </lineage>
</organism>
<evidence type="ECO:0000256" key="1">
    <source>
        <dbReference type="SAM" id="Phobius"/>
    </source>
</evidence>
<dbReference type="SUPFAM" id="SSF53335">
    <property type="entry name" value="S-adenosyl-L-methionine-dependent methyltransferases"/>
    <property type="match status" value="1"/>
</dbReference>
<feature type="transmembrane region" description="Helical" evidence="1">
    <location>
        <begin position="6"/>
        <end position="30"/>
    </location>
</feature>
<keyword evidence="1" id="KW-0812">Transmembrane</keyword>
<dbReference type="PANTHER" id="PTHR45036">
    <property type="entry name" value="METHYLTRANSFERASE LIKE 7B"/>
    <property type="match status" value="1"/>
</dbReference>